<evidence type="ECO:0000256" key="2">
    <source>
        <dbReference type="ARBA" id="ARBA00001946"/>
    </source>
</evidence>
<evidence type="ECO:0000256" key="9">
    <source>
        <dbReference type="ARBA" id="ARBA00022777"/>
    </source>
</evidence>
<dbReference type="GO" id="GO:0005737">
    <property type="term" value="C:cytoplasm"/>
    <property type="evidence" value="ECO:0007669"/>
    <property type="project" value="TreeGrafter"/>
</dbReference>
<feature type="non-terminal residue" evidence="16">
    <location>
        <position position="224"/>
    </location>
</feature>
<keyword evidence="17" id="KW-1185">Reference proteome</keyword>
<comment type="cofactor">
    <cofactor evidence="2">
        <name>Mg(2+)</name>
        <dbReference type="ChEBI" id="CHEBI:18420"/>
    </cofactor>
</comment>
<keyword evidence="6" id="KW-0808">Transferase</keyword>
<keyword evidence="7" id="KW-0479">Metal-binding</keyword>
<evidence type="ECO:0000256" key="10">
    <source>
        <dbReference type="ARBA" id="ARBA00022840"/>
    </source>
</evidence>
<dbReference type="Proteomes" id="UP001177023">
    <property type="component" value="Unassembled WGS sequence"/>
</dbReference>
<evidence type="ECO:0000256" key="4">
    <source>
        <dbReference type="ARBA" id="ARBA00012513"/>
    </source>
</evidence>
<keyword evidence="12" id="KW-0464">Manganese</keyword>
<proteinExistence type="inferred from homology"/>
<evidence type="ECO:0000313" key="17">
    <source>
        <dbReference type="Proteomes" id="UP001177023"/>
    </source>
</evidence>
<evidence type="ECO:0000256" key="6">
    <source>
        <dbReference type="ARBA" id="ARBA00022679"/>
    </source>
</evidence>
<dbReference type="SUPFAM" id="SSF56112">
    <property type="entry name" value="Protein kinase-like (PK-like)"/>
    <property type="match status" value="1"/>
</dbReference>
<keyword evidence="5" id="KW-0723">Serine/threonine-protein kinase</keyword>
<evidence type="ECO:0000256" key="3">
    <source>
        <dbReference type="ARBA" id="ARBA00009985"/>
    </source>
</evidence>
<evidence type="ECO:0000256" key="7">
    <source>
        <dbReference type="ARBA" id="ARBA00022723"/>
    </source>
</evidence>
<dbReference type="PANTHER" id="PTHR24346">
    <property type="entry name" value="MAP/MICROTUBULE AFFINITY-REGULATING KINASE"/>
    <property type="match status" value="1"/>
</dbReference>
<dbReference type="EC" id="2.7.11.1" evidence="4"/>
<evidence type="ECO:0000256" key="5">
    <source>
        <dbReference type="ARBA" id="ARBA00022527"/>
    </source>
</evidence>
<dbReference type="AlphaFoldDB" id="A0AA36CPU0"/>
<dbReference type="InterPro" id="IPR011009">
    <property type="entry name" value="Kinase-like_dom_sf"/>
</dbReference>
<dbReference type="GO" id="GO:0005524">
    <property type="term" value="F:ATP binding"/>
    <property type="evidence" value="ECO:0007669"/>
    <property type="project" value="UniProtKB-KW"/>
</dbReference>
<sequence>MRSKGNVYKKTLQRGAVKNIQGAKIAQDTEWIRARANRARNTVTVESPELYPDFFRIEEKEKMYMVLEYCVASLQEVVENFENGRLPENWAQFFFRQLITGLEYLPSKGVIHKDIKPANLLISADGTLKITDFGVAEQLSPFQNDDVCTVARGTPKFQPPEVVSGLNAVFNGYPIDIWSAGVTLYNLVTGAYPFEGELIMRLFENIAEQPYLQPTIELSSELKT</sequence>
<dbReference type="GO" id="GO:0035556">
    <property type="term" value="P:intracellular signal transduction"/>
    <property type="evidence" value="ECO:0007669"/>
    <property type="project" value="TreeGrafter"/>
</dbReference>
<comment type="catalytic activity">
    <reaction evidence="13">
        <text>L-threonyl-[protein] + ATP = O-phospho-L-threonyl-[protein] + ADP + H(+)</text>
        <dbReference type="Rhea" id="RHEA:46608"/>
        <dbReference type="Rhea" id="RHEA-COMP:11060"/>
        <dbReference type="Rhea" id="RHEA-COMP:11605"/>
        <dbReference type="ChEBI" id="CHEBI:15378"/>
        <dbReference type="ChEBI" id="CHEBI:30013"/>
        <dbReference type="ChEBI" id="CHEBI:30616"/>
        <dbReference type="ChEBI" id="CHEBI:61977"/>
        <dbReference type="ChEBI" id="CHEBI:456216"/>
        <dbReference type="EC" id="2.7.11.1"/>
    </reaction>
</comment>
<comment type="similarity">
    <text evidence="3">Belongs to the protein kinase superfamily. CAMK Ser/Thr protein kinase family. LKB1 subfamily.</text>
</comment>
<dbReference type="EMBL" id="CATQJA010002612">
    <property type="protein sequence ID" value="CAJ0573069.1"/>
    <property type="molecule type" value="Genomic_DNA"/>
</dbReference>
<keyword evidence="8" id="KW-0547">Nucleotide-binding</keyword>
<evidence type="ECO:0000256" key="13">
    <source>
        <dbReference type="ARBA" id="ARBA00047899"/>
    </source>
</evidence>
<organism evidence="16 17">
    <name type="scientific">Mesorhabditis spiculigera</name>
    <dbReference type="NCBI Taxonomy" id="96644"/>
    <lineage>
        <taxon>Eukaryota</taxon>
        <taxon>Metazoa</taxon>
        <taxon>Ecdysozoa</taxon>
        <taxon>Nematoda</taxon>
        <taxon>Chromadorea</taxon>
        <taxon>Rhabditida</taxon>
        <taxon>Rhabditina</taxon>
        <taxon>Rhabditomorpha</taxon>
        <taxon>Rhabditoidea</taxon>
        <taxon>Rhabditidae</taxon>
        <taxon>Mesorhabditinae</taxon>
        <taxon>Mesorhabditis</taxon>
    </lineage>
</organism>
<dbReference type="InterPro" id="IPR008271">
    <property type="entry name" value="Ser/Thr_kinase_AS"/>
</dbReference>
<evidence type="ECO:0000256" key="14">
    <source>
        <dbReference type="ARBA" id="ARBA00048679"/>
    </source>
</evidence>
<keyword evidence="9" id="KW-0418">Kinase</keyword>
<keyword evidence="11" id="KW-0460">Magnesium</keyword>
<dbReference type="PROSITE" id="PS00108">
    <property type="entry name" value="PROTEIN_KINASE_ST"/>
    <property type="match status" value="1"/>
</dbReference>
<evidence type="ECO:0000256" key="12">
    <source>
        <dbReference type="ARBA" id="ARBA00023211"/>
    </source>
</evidence>
<dbReference type="Pfam" id="PF00069">
    <property type="entry name" value="Pkinase"/>
    <property type="match status" value="1"/>
</dbReference>
<dbReference type="InterPro" id="IPR000719">
    <property type="entry name" value="Prot_kinase_dom"/>
</dbReference>
<gene>
    <name evidence="16" type="ORF">MSPICULIGERA_LOCUS11438</name>
</gene>
<dbReference type="SMART" id="SM00220">
    <property type="entry name" value="S_TKc"/>
    <property type="match status" value="1"/>
</dbReference>
<feature type="domain" description="Protein kinase" evidence="15">
    <location>
        <begin position="1"/>
        <end position="224"/>
    </location>
</feature>
<dbReference type="Gene3D" id="1.10.510.10">
    <property type="entry name" value="Transferase(Phosphotransferase) domain 1"/>
    <property type="match status" value="1"/>
</dbReference>
<protein>
    <recommendedName>
        <fullName evidence="4">non-specific serine/threonine protein kinase</fullName>
        <ecNumber evidence="4">2.7.11.1</ecNumber>
    </recommendedName>
</protein>
<keyword evidence="10" id="KW-0067">ATP-binding</keyword>
<comment type="catalytic activity">
    <reaction evidence="14">
        <text>L-seryl-[protein] + ATP = O-phospho-L-seryl-[protein] + ADP + H(+)</text>
        <dbReference type="Rhea" id="RHEA:17989"/>
        <dbReference type="Rhea" id="RHEA-COMP:9863"/>
        <dbReference type="Rhea" id="RHEA-COMP:11604"/>
        <dbReference type="ChEBI" id="CHEBI:15378"/>
        <dbReference type="ChEBI" id="CHEBI:29999"/>
        <dbReference type="ChEBI" id="CHEBI:30616"/>
        <dbReference type="ChEBI" id="CHEBI:83421"/>
        <dbReference type="ChEBI" id="CHEBI:456216"/>
        <dbReference type="EC" id="2.7.11.1"/>
    </reaction>
</comment>
<dbReference type="PANTHER" id="PTHR24346:SF94">
    <property type="entry name" value="NON-SPECIFIC SERINE_THREONINE PROTEIN KINASE"/>
    <property type="match status" value="1"/>
</dbReference>
<dbReference type="GO" id="GO:0004674">
    <property type="term" value="F:protein serine/threonine kinase activity"/>
    <property type="evidence" value="ECO:0007669"/>
    <property type="project" value="UniProtKB-KW"/>
</dbReference>
<evidence type="ECO:0000256" key="8">
    <source>
        <dbReference type="ARBA" id="ARBA00022741"/>
    </source>
</evidence>
<accession>A0AA36CPU0</accession>
<name>A0AA36CPU0_9BILA</name>
<evidence type="ECO:0000259" key="15">
    <source>
        <dbReference type="PROSITE" id="PS50011"/>
    </source>
</evidence>
<evidence type="ECO:0000256" key="1">
    <source>
        <dbReference type="ARBA" id="ARBA00001936"/>
    </source>
</evidence>
<evidence type="ECO:0000256" key="11">
    <source>
        <dbReference type="ARBA" id="ARBA00022842"/>
    </source>
</evidence>
<evidence type="ECO:0000313" key="16">
    <source>
        <dbReference type="EMBL" id="CAJ0573069.1"/>
    </source>
</evidence>
<dbReference type="PROSITE" id="PS50011">
    <property type="entry name" value="PROTEIN_KINASE_DOM"/>
    <property type="match status" value="1"/>
</dbReference>
<comment type="cofactor">
    <cofactor evidence="1">
        <name>Mn(2+)</name>
        <dbReference type="ChEBI" id="CHEBI:29035"/>
    </cofactor>
</comment>
<comment type="caution">
    <text evidence="16">The sequence shown here is derived from an EMBL/GenBank/DDBJ whole genome shotgun (WGS) entry which is preliminary data.</text>
</comment>
<dbReference type="GO" id="GO:0046872">
    <property type="term" value="F:metal ion binding"/>
    <property type="evidence" value="ECO:0007669"/>
    <property type="project" value="UniProtKB-KW"/>
</dbReference>
<reference evidence="16" key="1">
    <citation type="submission" date="2023-06" db="EMBL/GenBank/DDBJ databases">
        <authorList>
            <person name="Delattre M."/>
        </authorList>
    </citation>
    <scope>NUCLEOTIDE SEQUENCE</scope>
    <source>
        <strain evidence="16">AF72</strain>
    </source>
</reference>